<gene>
    <name evidence="5" type="ORF">BC008_42770</name>
</gene>
<evidence type="ECO:0000256" key="2">
    <source>
        <dbReference type="ARBA" id="ARBA00023125"/>
    </source>
</evidence>
<dbReference type="InterPro" id="IPR036388">
    <property type="entry name" value="WH-like_DNA-bd_sf"/>
</dbReference>
<dbReference type="Gene3D" id="1.10.10.10">
    <property type="entry name" value="Winged helix-like DNA-binding domain superfamily/Winged helix DNA-binding domain"/>
    <property type="match status" value="1"/>
</dbReference>
<dbReference type="OrthoDB" id="9791143at2"/>
<organism evidence="5 6">
    <name type="scientific">Mastigocoleus testarum BC008</name>
    <dbReference type="NCBI Taxonomy" id="371196"/>
    <lineage>
        <taxon>Bacteria</taxon>
        <taxon>Bacillati</taxon>
        <taxon>Cyanobacteriota</taxon>
        <taxon>Cyanophyceae</taxon>
        <taxon>Nostocales</taxon>
        <taxon>Hapalosiphonaceae</taxon>
        <taxon>Mastigocoleus</taxon>
    </lineage>
</organism>
<keyword evidence="1" id="KW-0805">Transcription regulation</keyword>
<comment type="caution">
    <text evidence="5">The sequence shown here is derived from an EMBL/GenBank/DDBJ whole genome shotgun (WGS) entry which is preliminary data.</text>
</comment>
<keyword evidence="3" id="KW-0804">Transcription</keyword>
<dbReference type="Pfam" id="PF01638">
    <property type="entry name" value="HxlR"/>
    <property type="match status" value="1"/>
</dbReference>
<evidence type="ECO:0000256" key="1">
    <source>
        <dbReference type="ARBA" id="ARBA00023015"/>
    </source>
</evidence>
<dbReference type="SUPFAM" id="SSF46785">
    <property type="entry name" value="Winged helix' DNA-binding domain"/>
    <property type="match status" value="1"/>
</dbReference>
<dbReference type="InterPro" id="IPR002577">
    <property type="entry name" value="HTH_HxlR"/>
</dbReference>
<keyword evidence="6" id="KW-1185">Reference proteome</keyword>
<sequence length="112" mass="12837">MFTVASKEYGCPLQLALDTISGKWKGIIIWFLLENEALRFGEIKRKVNENSVKSISEKMLIQSLKELEQAEIISREVYNVVPPKVEYSLTERGKKLKNVIAELEKFGALYSK</sequence>
<evidence type="ECO:0000313" key="6">
    <source>
        <dbReference type="Proteomes" id="UP000053372"/>
    </source>
</evidence>
<dbReference type="RefSeq" id="WP_027840256.1">
    <property type="nucleotide sequence ID" value="NZ_LMTZ01000096.1"/>
</dbReference>
<dbReference type="EMBL" id="LMTZ01000096">
    <property type="protein sequence ID" value="KST66458.1"/>
    <property type="molecule type" value="Genomic_DNA"/>
</dbReference>
<dbReference type="Proteomes" id="UP000053372">
    <property type="component" value="Unassembled WGS sequence"/>
</dbReference>
<dbReference type="PANTHER" id="PTHR33204">
    <property type="entry name" value="TRANSCRIPTIONAL REGULATOR, MARR FAMILY"/>
    <property type="match status" value="1"/>
</dbReference>
<evidence type="ECO:0000313" key="5">
    <source>
        <dbReference type="EMBL" id="KST66458.1"/>
    </source>
</evidence>
<feature type="domain" description="HTH hxlR-type" evidence="4">
    <location>
        <begin position="11"/>
        <end position="112"/>
    </location>
</feature>
<dbReference type="PANTHER" id="PTHR33204:SF29">
    <property type="entry name" value="TRANSCRIPTIONAL REGULATOR"/>
    <property type="match status" value="1"/>
</dbReference>
<dbReference type="PROSITE" id="PS51118">
    <property type="entry name" value="HTH_HXLR"/>
    <property type="match status" value="1"/>
</dbReference>
<dbReference type="InterPro" id="IPR036390">
    <property type="entry name" value="WH_DNA-bd_sf"/>
</dbReference>
<keyword evidence="2" id="KW-0238">DNA-binding</keyword>
<protein>
    <recommendedName>
        <fullName evidence="4">HTH hxlR-type domain-containing protein</fullName>
    </recommendedName>
</protein>
<reference evidence="5 6" key="1">
    <citation type="journal article" date="2015" name="Genome Announc.">
        <title>Draft Genome of the Euendolithic (true boring) Cyanobacterium Mastigocoleus testarum strain BC008.</title>
        <authorList>
            <person name="Guida B.S."/>
            <person name="Garcia-Pichel F."/>
        </authorList>
    </citation>
    <scope>NUCLEOTIDE SEQUENCE [LARGE SCALE GENOMIC DNA]</scope>
    <source>
        <strain evidence="5 6">BC008</strain>
    </source>
</reference>
<name>A0A0V7ZPS8_9CYAN</name>
<evidence type="ECO:0000256" key="3">
    <source>
        <dbReference type="ARBA" id="ARBA00023163"/>
    </source>
</evidence>
<dbReference type="GO" id="GO:0003677">
    <property type="term" value="F:DNA binding"/>
    <property type="evidence" value="ECO:0007669"/>
    <property type="project" value="UniProtKB-KW"/>
</dbReference>
<evidence type="ECO:0000259" key="4">
    <source>
        <dbReference type="PROSITE" id="PS51118"/>
    </source>
</evidence>
<proteinExistence type="predicted"/>
<dbReference type="AlphaFoldDB" id="A0A0V7ZPS8"/>
<accession>A0A0V7ZPS8</accession>